<name>J9GGZ1_9ZZZZ</name>
<sequence>ASDAASPFALKTLSLILIGLE</sequence>
<comment type="caution">
    <text evidence="1">The sequence shown here is derived from an EMBL/GenBank/DDBJ whole genome shotgun (WGS) entry which is preliminary data.</text>
</comment>
<organism evidence="1">
    <name type="scientific">gut metagenome</name>
    <dbReference type="NCBI Taxonomy" id="749906"/>
    <lineage>
        <taxon>unclassified sequences</taxon>
        <taxon>metagenomes</taxon>
        <taxon>organismal metagenomes</taxon>
    </lineage>
</organism>
<evidence type="ECO:0000313" key="1">
    <source>
        <dbReference type="EMBL" id="EJX06279.1"/>
    </source>
</evidence>
<gene>
    <name evidence="1" type="ORF">EVA_05615</name>
</gene>
<reference evidence="1" key="1">
    <citation type="journal article" date="2012" name="PLoS ONE">
        <title>Gene sets for utilization of primary and secondary nutrition supplies in the distal gut of endangered iberian lynx.</title>
        <authorList>
            <person name="Alcaide M."/>
            <person name="Messina E."/>
            <person name="Richter M."/>
            <person name="Bargiela R."/>
            <person name="Peplies J."/>
            <person name="Huws S.A."/>
            <person name="Newbold C.J."/>
            <person name="Golyshin P.N."/>
            <person name="Simon M.A."/>
            <person name="Lopez G."/>
            <person name="Yakimov M.M."/>
            <person name="Ferrer M."/>
        </authorList>
    </citation>
    <scope>NUCLEOTIDE SEQUENCE</scope>
</reference>
<proteinExistence type="predicted"/>
<dbReference type="EMBL" id="AMCI01001214">
    <property type="protein sequence ID" value="EJX06279.1"/>
    <property type="molecule type" value="Genomic_DNA"/>
</dbReference>
<protein>
    <submittedName>
        <fullName evidence="1">Uncharacterized protein</fullName>
    </submittedName>
</protein>
<dbReference type="AlphaFoldDB" id="J9GGZ1"/>
<accession>J9GGZ1</accession>
<feature type="non-terminal residue" evidence="1">
    <location>
        <position position="1"/>
    </location>
</feature>